<dbReference type="EMBL" id="GBRH01238827">
    <property type="protein sequence ID" value="JAD59068.1"/>
    <property type="molecule type" value="Transcribed_RNA"/>
</dbReference>
<feature type="region of interest" description="Disordered" evidence="1">
    <location>
        <begin position="1"/>
        <end position="31"/>
    </location>
</feature>
<reference evidence="2" key="2">
    <citation type="journal article" date="2015" name="Data Brief">
        <title>Shoot transcriptome of the giant reed, Arundo donax.</title>
        <authorList>
            <person name="Barrero R.A."/>
            <person name="Guerrero F.D."/>
            <person name="Moolhuijzen P."/>
            <person name="Goolsby J.A."/>
            <person name="Tidwell J."/>
            <person name="Bellgard S.E."/>
            <person name="Bellgard M.I."/>
        </authorList>
    </citation>
    <scope>NUCLEOTIDE SEQUENCE</scope>
    <source>
        <tissue evidence="2">Shoot tissue taken approximately 20 cm above the soil surface</tissue>
    </source>
</reference>
<name>A0A0A9BA79_ARUDO</name>
<accession>A0A0A9BA79</accession>
<protein>
    <submittedName>
        <fullName evidence="2">Uncharacterized protein</fullName>
    </submittedName>
</protein>
<evidence type="ECO:0000256" key="1">
    <source>
        <dbReference type="SAM" id="MobiDB-lite"/>
    </source>
</evidence>
<reference evidence="2" key="1">
    <citation type="submission" date="2014-09" db="EMBL/GenBank/DDBJ databases">
        <authorList>
            <person name="Magalhaes I.L.F."/>
            <person name="Oliveira U."/>
            <person name="Santos F.R."/>
            <person name="Vidigal T.H.D.A."/>
            <person name="Brescovit A.D."/>
            <person name="Santos A.J."/>
        </authorList>
    </citation>
    <scope>NUCLEOTIDE SEQUENCE</scope>
    <source>
        <tissue evidence="2">Shoot tissue taken approximately 20 cm above the soil surface</tissue>
    </source>
</reference>
<sequence>MGKERHPLRPLATASSGYPTPAVRLPPHLPE</sequence>
<organism evidence="2">
    <name type="scientific">Arundo donax</name>
    <name type="common">Giant reed</name>
    <name type="synonym">Donax arundinaceus</name>
    <dbReference type="NCBI Taxonomy" id="35708"/>
    <lineage>
        <taxon>Eukaryota</taxon>
        <taxon>Viridiplantae</taxon>
        <taxon>Streptophyta</taxon>
        <taxon>Embryophyta</taxon>
        <taxon>Tracheophyta</taxon>
        <taxon>Spermatophyta</taxon>
        <taxon>Magnoliopsida</taxon>
        <taxon>Liliopsida</taxon>
        <taxon>Poales</taxon>
        <taxon>Poaceae</taxon>
        <taxon>PACMAD clade</taxon>
        <taxon>Arundinoideae</taxon>
        <taxon>Arundineae</taxon>
        <taxon>Arundo</taxon>
    </lineage>
</organism>
<proteinExistence type="predicted"/>
<dbReference type="AlphaFoldDB" id="A0A0A9BA79"/>
<evidence type="ECO:0000313" key="2">
    <source>
        <dbReference type="EMBL" id="JAD59068.1"/>
    </source>
</evidence>